<comment type="caution">
    <text evidence="1">The sequence shown here is derived from an EMBL/GenBank/DDBJ whole genome shotgun (WGS) entry which is preliminary data.</text>
</comment>
<organism evidence="1 2">
    <name type="scientific">Lipomyces orientalis</name>
    <dbReference type="NCBI Taxonomy" id="1233043"/>
    <lineage>
        <taxon>Eukaryota</taxon>
        <taxon>Fungi</taxon>
        <taxon>Dikarya</taxon>
        <taxon>Ascomycota</taxon>
        <taxon>Saccharomycotina</taxon>
        <taxon>Lipomycetes</taxon>
        <taxon>Lipomycetales</taxon>
        <taxon>Lipomycetaceae</taxon>
        <taxon>Lipomyces</taxon>
    </lineage>
</organism>
<dbReference type="Proteomes" id="UP001489719">
    <property type="component" value="Unassembled WGS sequence"/>
</dbReference>
<protein>
    <submittedName>
        <fullName evidence="1">Histidine phosphatase superfamily</fullName>
    </submittedName>
</protein>
<name>A0ACC3TRR9_9ASCO</name>
<gene>
    <name evidence="1" type="ORF">V1517DRAFT_273439</name>
</gene>
<dbReference type="EMBL" id="MU970059">
    <property type="protein sequence ID" value="KAK9323606.1"/>
    <property type="molecule type" value="Genomic_DNA"/>
</dbReference>
<accession>A0ACC3TRR9</accession>
<sequence>MSRLLVFLVLLSAGVLAFYFRALSTRPSSTADPLGLQSVLQDWHIFYHLGGYSPWIRHHTSTSSSLPPQCVVDQVHMLSRHAERYPTLSVGIKMKSMITKLKAAGTPVFPFLESWEEFFEVDENGKSTDLEELTREGRYAGVRQAYNTGVTLRERYDHLVDNGDDGENKTFSIFSCSCSRVLHTAENFALGFFREDELFANVRHVIVPDVAPERGADTLTPVKACIRYRQDTEAGRKRGSALLEQFQSVYLSRVAARLRQQFGYDFSVSDLWHMQELCGFEILATGNEESPWCGIFTEREWEEFAYARDLLHYYRSGPGTPYSAVMGFLYLNATREVLELGPEKAGKLFFSFAHDGDIVPLVGTLGLFPEVEPLPYTYVPDNRNWKLSSVVPMGGRVVFERVSCVSKTSTSNLGVRILVNDGVVPVPGCESETRDGGICPLDVFVKLVDQKGEAVGEFDEVCGLKDGLGKRPSFLRQDWEQGPGRLHL</sequence>
<evidence type="ECO:0000313" key="2">
    <source>
        <dbReference type="Proteomes" id="UP001489719"/>
    </source>
</evidence>
<keyword evidence="2" id="KW-1185">Reference proteome</keyword>
<reference evidence="2" key="1">
    <citation type="journal article" date="2024" name="Front. Bioeng. Biotechnol.">
        <title>Genome-scale model development and genomic sequencing of the oleaginous clade Lipomyces.</title>
        <authorList>
            <person name="Czajka J.J."/>
            <person name="Han Y."/>
            <person name="Kim J."/>
            <person name="Mondo S.J."/>
            <person name="Hofstad B.A."/>
            <person name="Robles A."/>
            <person name="Haridas S."/>
            <person name="Riley R."/>
            <person name="LaButti K."/>
            <person name="Pangilinan J."/>
            <person name="Andreopoulos W."/>
            <person name="Lipzen A."/>
            <person name="Yan J."/>
            <person name="Wang M."/>
            <person name="Ng V."/>
            <person name="Grigoriev I.V."/>
            <person name="Spatafora J.W."/>
            <person name="Magnuson J.K."/>
            <person name="Baker S.E."/>
            <person name="Pomraning K.R."/>
        </authorList>
    </citation>
    <scope>NUCLEOTIDE SEQUENCE [LARGE SCALE GENOMIC DNA]</scope>
    <source>
        <strain evidence="2">CBS 10300</strain>
    </source>
</reference>
<proteinExistence type="predicted"/>
<evidence type="ECO:0000313" key="1">
    <source>
        <dbReference type="EMBL" id="KAK9323606.1"/>
    </source>
</evidence>